<reference evidence="2 3" key="1">
    <citation type="submission" date="2016-03" db="EMBL/GenBank/DDBJ databases">
        <title>How can Kluyveromyces marxianus grow so fast - potential evolutionary course in Saccharomyces Complex revealed by comparative genomics.</title>
        <authorList>
            <person name="Mo W."/>
            <person name="Lu W."/>
            <person name="Yang X."/>
            <person name="Qi J."/>
            <person name="Lv H."/>
        </authorList>
    </citation>
    <scope>NUCLEOTIDE SEQUENCE [LARGE SCALE GENOMIC DNA]</scope>
    <source>
        <strain evidence="2 3">FIM1</strain>
    </source>
</reference>
<evidence type="ECO:0000313" key="2">
    <source>
        <dbReference type="EMBL" id="QGN16513.1"/>
    </source>
</evidence>
<dbReference type="PANTHER" id="PTHR12126:SF16">
    <property type="entry name" value="MIOREX COMPLEX COMPONENT 2"/>
    <property type="match status" value="1"/>
</dbReference>
<dbReference type="InterPro" id="IPR036291">
    <property type="entry name" value="NAD(P)-bd_dom_sf"/>
</dbReference>
<dbReference type="Proteomes" id="UP000422736">
    <property type="component" value="Chromosome 5"/>
</dbReference>
<name>A0ABX6EZI3_KLUMA</name>
<dbReference type="InterPro" id="IPR051207">
    <property type="entry name" value="ComplexI_NDUFA9_subunit"/>
</dbReference>
<keyword evidence="3" id="KW-1185">Reference proteome</keyword>
<feature type="domain" description="NAD(P)-binding" evidence="1">
    <location>
        <begin position="9"/>
        <end position="211"/>
    </location>
</feature>
<dbReference type="InterPro" id="IPR016040">
    <property type="entry name" value="NAD(P)-bd_dom"/>
</dbReference>
<dbReference type="SUPFAM" id="SSF51735">
    <property type="entry name" value="NAD(P)-binding Rossmann-fold domains"/>
    <property type="match status" value="1"/>
</dbReference>
<evidence type="ECO:0000259" key="1">
    <source>
        <dbReference type="Pfam" id="PF13460"/>
    </source>
</evidence>
<protein>
    <submittedName>
        <fullName evidence="2">YLR290C</fullName>
    </submittedName>
</protein>
<dbReference type="EMBL" id="CP015058">
    <property type="protein sequence ID" value="QGN16513.1"/>
    <property type="molecule type" value="Genomic_DNA"/>
</dbReference>
<dbReference type="Gene3D" id="3.40.50.720">
    <property type="entry name" value="NAD(P)-binding Rossmann-like Domain"/>
    <property type="match status" value="1"/>
</dbReference>
<proteinExistence type="predicted"/>
<organism evidence="2 3">
    <name type="scientific">Kluyveromyces marxianus</name>
    <name type="common">Yeast</name>
    <name type="synonym">Candida kefyr</name>
    <dbReference type="NCBI Taxonomy" id="4911"/>
    <lineage>
        <taxon>Eukaryota</taxon>
        <taxon>Fungi</taxon>
        <taxon>Dikarya</taxon>
        <taxon>Ascomycota</taxon>
        <taxon>Saccharomycotina</taxon>
        <taxon>Saccharomycetes</taxon>
        <taxon>Saccharomycetales</taxon>
        <taxon>Saccharomycetaceae</taxon>
        <taxon>Kluyveromyces</taxon>
    </lineage>
</organism>
<dbReference type="PANTHER" id="PTHR12126">
    <property type="entry name" value="NADH-UBIQUINONE OXIDOREDUCTASE 39 KDA SUBUNIT-RELATED"/>
    <property type="match status" value="1"/>
</dbReference>
<evidence type="ECO:0000313" key="3">
    <source>
        <dbReference type="Proteomes" id="UP000422736"/>
    </source>
</evidence>
<reference evidence="2 3" key="2">
    <citation type="submission" date="2019-11" db="EMBL/GenBank/DDBJ databases">
        <authorList>
            <person name="Lu H."/>
        </authorList>
    </citation>
    <scope>NUCLEOTIDE SEQUENCE [LARGE SCALE GENOMIC DNA]</scope>
    <source>
        <strain evidence="2 3">FIM1</strain>
    </source>
</reference>
<dbReference type="Pfam" id="PF13460">
    <property type="entry name" value="NAD_binding_10"/>
    <property type="match status" value="1"/>
</dbReference>
<gene>
    <name evidence="2" type="primary">COQ11</name>
    <name evidence="2" type="ORF">FIM1_3226</name>
</gene>
<accession>A0ABX6EZI3</accession>
<sequence length="278" mass="30732">MSRKLVVLGGTGFLGKRICEAAVEANFKVTSLSRSGKAVSSEAWAQEVEWKSCDIFEPKSYASELRNATDVVHSLGILLENENYKKQVNGTSLWPTSIPELPKMSTLFGKNPLEKGGHGNGANAKKSSATNFTYEMMNKYSATLLVDTYMKVNAGNARTFSYVSADRGFPMIPRGYIDSKRAAEAHIMQYEDEIRPIILRPGFMFDERNTRADGRARVRDLLQLLNCGNELLLGKKVGCVNELVRPLISTQQVAHALMAVLNDAEFKGVLSLEDMISV</sequence>